<keyword evidence="5" id="KW-1133">Transmembrane helix</keyword>
<evidence type="ECO:0000256" key="4">
    <source>
        <dbReference type="ARBA" id="ARBA00022824"/>
    </source>
</evidence>
<evidence type="ECO:0000313" key="10">
    <source>
        <dbReference type="Proteomes" id="UP000813385"/>
    </source>
</evidence>
<sequence length="212" mass="24060">MPSLRLIIGGILLPLLYILNRNVDKFFIFDQNHLHDLAKRAIGEHGNNTSAIKDYIVAELHSLHPSHINLNEEWMFNNAGGAMGGMYIIHASLTEYIIIFGTAVGTEGHSGRHPVDNYFHILTGTQIAYNPGEFEPRVYPPGSQHHLPRGTVQQYKMPESCFALEYSRGWIPPMLFFGFADFFTSTLDFPSLWLNIRVTAREMVGNLIRFKV</sequence>
<keyword evidence="10" id="KW-1185">Reference proteome</keyword>
<dbReference type="OrthoDB" id="347124at2759"/>
<keyword evidence="6" id="KW-0472">Membrane</keyword>
<keyword evidence="3" id="KW-0812">Transmembrane</keyword>
<dbReference type="EMBL" id="JAGPXD010000001">
    <property type="protein sequence ID" value="KAH7374497.1"/>
    <property type="molecule type" value="Genomic_DNA"/>
</dbReference>
<dbReference type="InterPro" id="IPR006716">
    <property type="entry name" value="ERG2_sigma1_rcpt-like"/>
</dbReference>
<dbReference type="PANTHER" id="PTHR10868">
    <property type="entry name" value="SIGMA 1-TYPE OPIOID RECEPTOR-RELATED"/>
    <property type="match status" value="1"/>
</dbReference>
<evidence type="ECO:0000256" key="5">
    <source>
        <dbReference type="ARBA" id="ARBA00022989"/>
    </source>
</evidence>
<comment type="pathway">
    <text evidence="7 8">Steroid metabolism; ergosterol biosynthesis.</text>
</comment>
<dbReference type="GO" id="GO:0005789">
    <property type="term" value="C:endoplasmic reticulum membrane"/>
    <property type="evidence" value="ECO:0007669"/>
    <property type="project" value="UniProtKB-SubCell"/>
</dbReference>
<comment type="subcellular location">
    <subcellularLocation>
        <location evidence="1">Endoplasmic reticulum membrane</location>
    </subcellularLocation>
</comment>
<dbReference type="Pfam" id="PF04622">
    <property type="entry name" value="ERG2_Sigma1R"/>
    <property type="match status" value="1"/>
</dbReference>
<comment type="function">
    <text evidence="8">Catalyzes the reaction which results in unsaturation at C-7 in the B ring of sterols.</text>
</comment>
<evidence type="ECO:0000256" key="8">
    <source>
        <dbReference type="RuleBase" id="RU368083"/>
    </source>
</evidence>
<proteinExistence type="inferred from homology"/>
<dbReference type="EC" id="5.-.-.-" evidence="8"/>
<evidence type="ECO:0000313" key="9">
    <source>
        <dbReference type="EMBL" id="KAH7374497.1"/>
    </source>
</evidence>
<dbReference type="UniPathway" id="UPA00768"/>
<evidence type="ECO:0000256" key="7">
    <source>
        <dbReference type="ARBA" id="ARBA00029435"/>
    </source>
</evidence>
<evidence type="ECO:0000256" key="1">
    <source>
        <dbReference type="ARBA" id="ARBA00004586"/>
    </source>
</evidence>
<dbReference type="AlphaFoldDB" id="A0A8K0TQ96"/>
<evidence type="ECO:0000256" key="3">
    <source>
        <dbReference type="ARBA" id="ARBA00022692"/>
    </source>
</evidence>
<protein>
    <recommendedName>
        <fullName evidence="8">C-8 sterol isomerase</fullName>
        <ecNumber evidence="8">5.-.-.-</ecNumber>
    </recommendedName>
    <alternativeName>
        <fullName evidence="8">Delta-8--delta-7 sterol isomerase</fullName>
    </alternativeName>
</protein>
<evidence type="ECO:0000256" key="6">
    <source>
        <dbReference type="ARBA" id="ARBA00023136"/>
    </source>
</evidence>
<accession>A0A8K0TQ96</accession>
<reference evidence="9" key="1">
    <citation type="journal article" date="2021" name="Nat. Commun.">
        <title>Genetic determinants of endophytism in the Arabidopsis root mycobiome.</title>
        <authorList>
            <person name="Mesny F."/>
            <person name="Miyauchi S."/>
            <person name="Thiergart T."/>
            <person name="Pickel B."/>
            <person name="Atanasova L."/>
            <person name="Karlsson M."/>
            <person name="Huettel B."/>
            <person name="Barry K.W."/>
            <person name="Haridas S."/>
            <person name="Chen C."/>
            <person name="Bauer D."/>
            <person name="Andreopoulos W."/>
            <person name="Pangilinan J."/>
            <person name="LaButti K."/>
            <person name="Riley R."/>
            <person name="Lipzen A."/>
            <person name="Clum A."/>
            <person name="Drula E."/>
            <person name="Henrissat B."/>
            <person name="Kohler A."/>
            <person name="Grigoriev I.V."/>
            <person name="Martin F.M."/>
            <person name="Hacquard S."/>
        </authorList>
    </citation>
    <scope>NUCLEOTIDE SEQUENCE</scope>
    <source>
        <strain evidence="9">MPI-CAGE-AT-0016</strain>
    </source>
</reference>
<dbReference type="PANTHER" id="PTHR10868:SF1">
    <property type="entry name" value="SIGMA NON-OPIOID INTRACELLULAR RECEPTOR 1"/>
    <property type="match status" value="1"/>
</dbReference>
<keyword evidence="9" id="KW-0675">Receptor</keyword>
<name>A0A8K0TQ96_9PEZI</name>
<comment type="similarity">
    <text evidence="2 8">Belongs to the ERG2 family.</text>
</comment>
<dbReference type="GO" id="GO:0006696">
    <property type="term" value="P:ergosterol biosynthetic process"/>
    <property type="evidence" value="ECO:0007669"/>
    <property type="project" value="TreeGrafter"/>
</dbReference>
<gene>
    <name evidence="9" type="ORF">B0T11DRAFT_218314</name>
</gene>
<evidence type="ECO:0000256" key="2">
    <source>
        <dbReference type="ARBA" id="ARBA00007141"/>
    </source>
</evidence>
<comment type="caution">
    <text evidence="9">The sequence shown here is derived from an EMBL/GenBank/DDBJ whole genome shotgun (WGS) entry which is preliminary data.</text>
</comment>
<dbReference type="Proteomes" id="UP000813385">
    <property type="component" value="Unassembled WGS sequence"/>
</dbReference>
<organism evidence="9 10">
    <name type="scientific">Plectosphaerella cucumerina</name>
    <dbReference type="NCBI Taxonomy" id="40658"/>
    <lineage>
        <taxon>Eukaryota</taxon>
        <taxon>Fungi</taxon>
        <taxon>Dikarya</taxon>
        <taxon>Ascomycota</taxon>
        <taxon>Pezizomycotina</taxon>
        <taxon>Sordariomycetes</taxon>
        <taxon>Hypocreomycetidae</taxon>
        <taxon>Glomerellales</taxon>
        <taxon>Plectosphaerellaceae</taxon>
        <taxon>Plectosphaerella</taxon>
    </lineage>
</organism>
<keyword evidence="4" id="KW-0256">Endoplasmic reticulum</keyword>